<reference evidence="2" key="1">
    <citation type="submission" date="2021-02" db="EMBL/GenBank/DDBJ databases">
        <authorList>
            <person name="Nowell W R."/>
        </authorList>
    </citation>
    <scope>NUCLEOTIDE SEQUENCE</scope>
</reference>
<dbReference type="InterPro" id="IPR058912">
    <property type="entry name" value="HTH_animal"/>
</dbReference>
<dbReference type="AlphaFoldDB" id="A0A814GLM1"/>
<evidence type="ECO:0000313" key="2">
    <source>
        <dbReference type="EMBL" id="CAF0998010.1"/>
    </source>
</evidence>
<accession>A0A814GLM1</accession>
<dbReference type="OrthoDB" id="10053630at2759"/>
<dbReference type="InterPro" id="IPR000477">
    <property type="entry name" value="RT_dom"/>
</dbReference>
<organism evidence="2 4">
    <name type="scientific">Didymodactylos carnosus</name>
    <dbReference type="NCBI Taxonomy" id="1234261"/>
    <lineage>
        <taxon>Eukaryota</taxon>
        <taxon>Metazoa</taxon>
        <taxon>Spiralia</taxon>
        <taxon>Gnathifera</taxon>
        <taxon>Rotifera</taxon>
        <taxon>Eurotatoria</taxon>
        <taxon>Bdelloidea</taxon>
        <taxon>Philodinida</taxon>
        <taxon>Philodinidae</taxon>
        <taxon>Didymodactylos</taxon>
    </lineage>
</organism>
<name>A0A814GLM1_9BILA</name>
<dbReference type="PANTHER" id="PTHR21301">
    <property type="entry name" value="REVERSE TRANSCRIPTASE"/>
    <property type="match status" value="1"/>
</dbReference>
<dbReference type="Pfam" id="PF26215">
    <property type="entry name" value="HTH_animal"/>
    <property type="match status" value="1"/>
</dbReference>
<evidence type="ECO:0000313" key="4">
    <source>
        <dbReference type="Proteomes" id="UP000663829"/>
    </source>
</evidence>
<evidence type="ECO:0000259" key="1">
    <source>
        <dbReference type="PROSITE" id="PS50878"/>
    </source>
</evidence>
<gene>
    <name evidence="2" type="ORF">GPM918_LOCUS13603</name>
    <name evidence="3" type="ORF">SRO942_LOCUS13603</name>
</gene>
<dbReference type="EMBL" id="CAJOBC010003153">
    <property type="protein sequence ID" value="CAF3769538.1"/>
    <property type="molecule type" value="Genomic_DNA"/>
</dbReference>
<keyword evidence="4" id="KW-1185">Reference proteome</keyword>
<dbReference type="PROSITE" id="PS50878">
    <property type="entry name" value="RT_POL"/>
    <property type="match status" value="1"/>
</dbReference>
<dbReference type="CDD" id="cd00304">
    <property type="entry name" value="RT_like"/>
    <property type="match status" value="1"/>
</dbReference>
<comment type="caution">
    <text evidence="2">The sequence shown here is derived from an EMBL/GenBank/DDBJ whole genome shotgun (WGS) entry which is preliminary data.</text>
</comment>
<dbReference type="PANTHER" id="PTHR21301:SF10">
    <property type="entry name" value="REVERSE TRANSCRIPTASE DOMAIN-CONTAINING PROTEIN"/>
    <property type="match status" value="1"/>
</dbReference>
<feature type="non-terminal residue" evidence="2">
    <location>
        <position position="350"/>
    </location>
</feature>
<protein>
    <recommendedName>
        <fullName evidence="1">Reverse transcriptase domain-containing protein</fullName>
    </recommendedName>
</protein>
<sequence length="350" mass="40397">MISFDVASLFTKVPLVYTIELILDEMYPKCTETCQEKLKTKQCKMCRDRADFETLLRAATSETHLLFDSKMYIQHNGVAMGSPLAPIIADIFMSHLEKTLMNQLEQAGVRLWLRYVDDTFVLIEQNTEIQNIIIILNKFHPSIKFTYEIEQNDQLPFLDVNVIRTNDHTKFETTVFRKNTFTGLMINWSSFVPIEYKKAAVVSMVQRALSICSSYSLLAKEFENIRQITKRNGYPSTFVDIRIGIGLTKWLGKDNDKRINTVTEPVKKKMFFELPYVGRSTDGLKRKLTAFANKIRPDTDLCFYSKTPQSSQTFFQLKDKIPKHLQSDVVYAAKCGDCNDSYVGKTERQC</sequence>
<dbReference type="Proteomes" id="UP000663829">
    <property type="component" value="Unassembled WGS sequence"/>
</dbReference>
<proteinExistence type="predicted"/>
<dbReference type="Proteomes" id="UP000681722">
    <property type="component" value="Unassembled WGS sequence"/>
</dbReference>
<evidence type="ECO:0000313" key="3">
    <source>
        <dbReference type="EMBL" id="CAF3769538.1"/>
    </source>
</evidence>
<dbReference type="EMBL" id="CAJNOQ010003153">
    <property type="protein sequence ID" value="CAF0998010.1"/>
    <property type="molecule type" value="Genomic_DNA"/>
</dbReference>
<dbReference type="Pfam" id="PF00078">
    <property type="entry name" value="RVT_1"/>
    <property type="match status" value="1"/>
</dbReference>
<feature type="domain" description="Reverse transcriptase" evidence="1">
    <location>
        <begin position="1"/>
        <end position="186"/>
    </location>
</feature>